<dbReference type="AlphaFoldDB" id="A0A7K0DT15"/>
<evidence type="ECO:0000313" key="3">
    <source>
        <dbReference type="Proteomes" id="UP000431401"/>
    </source>
</evidence>
<dbReference type="GO" id="GO:0005829">
    <property type="term" value="C:cytosol"/>
    <property type="evidence" value="ECO:0007669"/>
    <property type="project" value="TreeGrafter"/>
</dbReference>
<name>A0A7K0DT15_9NOCA</name>
<sequence>MTDDGSAAADERRDSPSERPVDLRRQRLRQIPEPESQPELPLKPETDLAAARSEIFEDNDPSDPYGVGATNLTIAPPDERQIARAREARLALLTADAPGAAAEAAEWGWRGRINMLFGAQLLPRPNGPETAFRQAVERIRQPLPGTPMIVVANPKGGSGVTPTAIMLSALLGRYRGGNVVAWDAHESTGTLAARAAAEHGPATVWDVLGQARKLCSTNADASALARFLHRQPSLDEVLASDQDPGGSAMIGRDECAAVLAVLRRHRSVIVVDTGNNPRAAGFRWAIEHATALVVPVTDRRDVIVGALRLLDGVADTGHDELATSAVVVAARDPLPGRSVEALSAAGVRRVATVPWDPALASGERIVLSRLPTATVRAWTHAAADVTDAASENLTCHSTPLESEYIPETDWVTASPVPGPATQSRLTAYRWRHRADGVRSGPPRYYEEPSW</sequence>
<dbReference type="GO" id="GO:0051782">
    <property type="term" value="P:negative regulation of cell division"/>
    <property type="evidence" value="ECO:0007669"/>
    <property type="project" value="TreeGrafter"/>
</dbReference>
<evidence type="ECO:0008006" key="4">
    <source>
        <dbReference type="Google" id="ProtNLM"/>
    </source>
</evidence>
<dbReference type="Proteomes" id="UP000431401">
    <property type="component" value="Unassembled WGS sequence"/>
</dbReference>
<protein>
    <recommendedName>
        <fullName evidence="4">MinD-like ATPase involved in chromosome partitioning or flagellar assembly</fullName>
    </recommendedName>
</protein>
<feature type="compositionally biased region" description="Basic and acidic residues" evidence="1">
    <location>
        <begin position="9"/>
        <end position="25"/>
    </location>
</feature>
<dbReference type="OrthoDB" id="4640801at2"/>
<evidence type="ECO:0000256" key="1">
    <source>
        <dbReference type="SAM" id="MobiDB-lite"/>
    </source>
</evidence>
<dbReference type="RefSeq" id="WP_153345367.1">
    <property type="nucleotide sequence ID" value="NZ_WEGI01000010.1"/>
</dbReference>
<organism evidence="2 3">
    <name type="scientific">Nocardia aurantia</name>
    <dbReference type="NCBI Taxonomy" id="2585199"/>
    <lineage>
        <taxon>Bacteria</taxon>
        <taxon>Bacillati</taxon>
        <taxon>Actinomycetota</taxon>
        <taxon>Actinomycetes</taxon>
        <taxon>Mycobacteriales</taxon>
        <taxon>Nocardiaceae</taxon>
        <taxon>Nocardia</taxon>
    </lineage>
</organism>
<dbReference type="Gene3D" id="3.40.50.300">
    <property type="entry name" value="P-loop containing nucleotide triphosphate hydrolases"/>
    <property type="match status" value="1"/>
</dbReference>
<dbReference type="InterPro" id="IPR027417">
    <property type="entry name" value="P-loop_NTPase"/>
</dbReference>
<dbReference type="GO" id="GO:0009898">
    <property type="term" value="C:cytoplasmic side of plasma membrane"/>
    <property type="evidence" value="ECO:0007669"/>
    <property type="project" value="TreeGrafter"/>
</dbReference>
<keyword evidence="3" id="KW-1185">Reference proteome</keyword>
<feature type="region of interest" description="Disordered" evidence="1">
    <location>
        <begin position="1"/>
        <end position="46"/>
    </location>
</feature>
<dbReference type="GO" id="GO:0005524">
    <property type="term" value="F:ATP binding"/>
    <property type="evidence" value="ECO:0007669"/>
    <property type="project" value="TreeGrafter"/>
</dbReference>
<dbReference type="InterPro" id="IPR050625">
    <property type="entry name" value="ParA/MinD_ATPase"/>
</dbReference>
<dbReference type="EMBL" id="WEGI01000010">
    <property type="protein sequence ID" value="MQY28913.1"/>
    <property type="molecule type" value="Genomic_DNA"/>
</dbReference>
<evidence type="ECO:0000313" key="2">
    <source>
        <dbReference type="EMBL" id="MQY28913.1"/>
    </source>
</evidence>
<reference evidence="2 3" key="1">
    <citation type="submission" date="2019-10" db="EMBL/GenBank/DDBJ databases">
        <title>Nocardia macrotermitis sp. nov. and Nocardia aurantia sp. nov., isolated from the gut of fungus growing-termite Macrotermes natalensis.</title>
        <authorList>
            <person name="Benndorf R."/>
            <person name="Schwitalla J."/>
            <person name="Martin K."/>
            <person name="De Beer W."/>
            <person name="Kaster A.-K."/>
            <person name="Vollmers J."/>
            <person name="Poulsen M."/>
            <person name="Beemelmanns C."/>
        </authorList>
    </citation>
    <scope>NUCLEOTIDE SEQUENCE [LARGE SCALE GENOMIC DNA]</scope>
    <source>
        <strain evidence="2 3">RB56</strain>
    </source>
</reference>
<dbReference type="PANTHER" id="PTHR43384">
    <property type="entry name" value="SEPTUM SITE-DETERMINING PROTEIN MIND HOMOLOG, CHLOROPLASTIC-RELATED"/>
    <property type="match status" value="1"/>
</dbReference>
<accession>A0A7K0DT15</accession>
<dbReference type="GO" id="GO:0016887">
    <property type="term" value="F:ATP hydrolysis activity"/>
    <property type="evidence" value="ECO:0007669"/>
    <property type="project" value="TreeGrafter"/>
</dbReference>
<comment type="caution">
    <text evidence="2">The sequence shown here is derived from an EMBL/GenBank/DDBJ whole genome shotgun (WGS) entry which is preliminary data.</text>
</comment>
<gene>
    <name evidence="2" type="ORF">NRB56_44980</name>
</gene>
<dbReference type="PANTHER" id="PTHR43384:SF14">
    <property type="entry name" value="ESX-1 SECRETION-ASSOCIATED PROTEIN ESPI"/>
    <property type="match status" value="1"/>
</dbReference>
<proteinExistence type="predicted"/>
<dbReference type="SUPFAM" id="SSF52540">
    <property type="entry name" value="P-loop containing nucleoside triphosphate hydrolases"/>
    <property type="match status" value="1"/>
</dbReference>